<dbReference type="SUPFAM" id="SSF54368">
    <property type="entry name" value="Glutamine synthetase, N-terminal domain"/>
    <property type="match status" value="1"/>
</dbReference>
<dbReference type="Gene3D" id="3.30.590.10">
    <property type="entry name" value="Glutamine synthetase/guanido kinase, catalytic domain"/>
    <property type="match status" value="1"/>
</dbReference>
<keyword evidence="4" id="KW-0067">ATP-binding</keyword>
<dbReference type="STRING" id="502025.Hoch_4024"/>
<organism evidence="8 9">
    <name type="scientific">Haliangium ochraceum (strain DSM 14365 / JCM 11303 / SMP-2)</name>
    <dbReference type="NCBI Taxonomy" id="502025"/>
    <lineage>
        <taxon>Bacteria</taxon>
        <taxon>Pseudomonadati</taxon>
        <taxon>Myxococcota</taxon>
        <taxon>Polyangia</taxon>
        <taxon>Haliangiales</taxon>
        <taxon>Kofleriaceae</taxon>
        <taxon>Haliangium</taxon>
    </lineage>
</organism>
<evidence type="ECO:0000256" key="3">
    <source>
        <dbReference type="ARBA" id="ARBA00022741"/>
    </source>
</evidence>
<keyword evidence="3" id="KW-0547">Nucleotide-binding</keyword>
<dbReference type="KEGG" id="hoh:Hoch_4024"/>
<dbReference type="EMBL" id="CP001804">
    <property type="protein sequence ID" value="ACY16523.1"/>
    <property type="molecule type" value="Genomic_DNA"/>
</dbReference>
<dbReference type="GO" id="GO:0034024">
    <property type="term" value="F:glutamate-putrescine ligase activity"/>
    <property type="evidence" value="ECO:0007669"/>
    <property type="project" value="UniProtKB-EC"/>
</dbReference>
<proteinExistence type="inferred from homology"/>
<dbReference type="GO" id="GO:0006576">
    <property type="term" value="P:biogenic amine metabolic process"/>
    <property type="evidence" value="ECO:0007669"/>
    <property type="project" value="UniProtKB-ARBA"/>
</dbReference>
<evidence type="ECO:0000256" key="1">
    <source>
        <dbReference type="ARBA" id="ARBA00009897"/>
    </source>
</evidence>
<dbReference type="Pfam" id="PF00120">
    <property type="entry name" value="Gln-synt_C"/>
    <property type="match status" value="1"/>
</dbReference>
<protein>
    <submittedName>
        <fullName evidence="8">Glutamate--putrescine ligase</fullName>
        <ecNumber evidence="8">6.3.1.11</ecNumber>
    </submittedName>
</protein>
<dbReference type="PANTHER" id="PTHR43785:SF12">
    <property type="entry name" value="TYPE-1 GLUTAMINE SYNTHETASE 2"/>
    <property type="match status" value="1"/>
</dbReference>
<gene>
    <name evidence="8" type="ordered locus">Hoch_4024</name>
</gene>
<dbReference type="GO" id="GO:0006542">
    <property type="term" value="P:glutamine biosynthetic process"/>
    <property type="evidence" value="ECO:0007669"/>
    <property type="project" value="InterPro"/>
</dbReference>
<evidence type="ECO:0000313" key="9">
    <source>
        <dbReference type="Proteomes" id="UP000001880"/>
    </source>
</evidence>
<dbReference type="Gene3D" id="3.10.20.70">
    <property type="entry name" value="Glutamine synthetase, N-terminal domain"/>
    <property type="match status" value="1"/>
</dbReference>
<dbReference type="AlphaFoldDB" id="D0LJE9"/>
<dbReference type="PANTHER" id="PTHR43785">
    <property type="entry name" value="GAMMA-GLUTAMYLPUTRESCINE SYNTHETASE"/>
    <property type="match status" value="1"/>
</dbReference>
<dbReference type="HOGENOM" id="CLU_017290_0_1_7"/>
<accession>D0LJE9</accession>
<dbReference type="SMART" id="SM01230">
    <property type="entry name" value="Gln-synt_C"/>
    <property type="match status" value="1"/>
</dbReference>
<dbReference type="eggNOG" id="COG0174">
    <property type="taxonomic scope" value="Bacteria"/>
</dbReference>
<evidence type="ECO:0000256" key="6">
    <source>
        <dbReference type="RuleBase" id="RU000384"/>
    </source>
</evidence>
<dbReference type="InterPro" id="IPR036651">
    <property type="entry name" value="Gln_synt_N_sf"/>
</dbReference>
<dbReference type="InterPro" id="IPR014746">
    <property type="entry name" value="Gln_synth/guanido_kin_cat_dom"/>
</dbReference>
<dbReference type="GO" id="GO:0004356">
    <property type="term" value="F:glutamine synthetase activity"/>
    <property type="evidence" value="ECO:0007669"/>
    <property type="project" value="InterPro"/>
</dbReference>
<dbReference type="SUPFAM" id="SSF55931">
    <property type="entry name" value="Glutamine synthetase/guanido kinase"/>
    <property type="match status" value="1"/>
</dbReference>
<feature type="domain" description="GS catalytic" evidence="7">
    <location>
        <begin position="131"/>
        <end position="471"/>
    </location>
</feature>
<dbReference type="GO" id="GO:0042402">
    <property type="term" value="P:biogenic amine catabolic process"/>
    <property type="evidence" value="ECO:0007669"/>
    <property type="project" value="UniProtKB-ARBA"/>
</dbReference>
<name>D0LJE9_HALO1</name>
<keyword evidence="2 8" id="KW-0436">Ligase</keyword>
<dbReference type="RefSeq" id="WP_012829121.1">
    <property type="nucleotide sequence ID" value="NC_013440.1"/>
</dbReference>
<sequence length="471" mass="52139">MDHTDSPSEILADSEKSPEALARELRVQGCRRVKLGITDIDGVLRGKYVSIDKFESMAESGSGFCDCIFGWDVEDQLYDNGSFSGWHKGFPDASYRLDLDTIRVLPYEDGTPFFLAELIPPAGDDFHPVCPRNQLKRVLAQLGEAGFAATLGFEYEFFLFDENPHSVREKGYRDLSPYTPGNFGYSVLRASVSSDLHEDFMDFCETMDMPLEGYHTETGAGVLEAAILHADGLDAADRAVLFKTFSKVYFQRQGLIPTFMAKWSPDFPGQSGHLHISLRDIDSGAPLFHDAQAQGRMSETMQHFVAGQVAYMREMCALVAPTINSYTRLVKGAWAPTAAAWGIDNRTTALRVIPGSAQSTRVEYRLGAADGNPYLVAAAALASGLAGIQEKLTLPEAVAGNAYEIQDGLPKERQLPGTLREAAGLLAESQVARRIFGDAFVEHFVATRLWEAREFERQITDWELARYFEII</sequence>
<evidence type="ECO:0000256" key="2">
    <source>
        <dbReference type="ARBA" id="ARBA00022598"/>
    </source>
</evidence>
<dbReference type="OrthoDB" id="9807095at2"/>
<dbReference type="PROSITE" id="PS51987">
    <property type="entry name" value="GS_CATALYTIC"/>
    <property type="match status" value="1"/>
</dbReference>
<keyword evidence="9" id="KW-1185">Reference proteome</keyword>
<dbReference type="FunFam" id="3.30.590.10:FF:000005">
    <property type="entry name" value="Probable glutamine synthetase"/>
    <property type="match status" value="1"/>
</dbReference>
<comment type="similarity">
    <text evidence="1 5 6">Belongs to the glutamine synthetase family.</text>
</comment>
<dbReference type="InterPro" id="IPR008146">
    <property type="entry name" value="Gln_synth_cat_dom"/>
</dbReference>
<reference evidence="8 9" key="1">
    <citation type="journal article" date="2010" name="Stand. Genomic Sci.">
        <title>Complete genome sequence of Haliangium ochraceum type strain (SMP-2).</title>
        <authorList>
            <consortium name="US DOE Joint Genome Institute (JGI-PGF)"/>
            <person name="Ivanova N."/>
            <person name="Daum C."/>
            <person name="Lang E."/>
            <person name="Abt B."/>
            <person name="Kopitz M."/>
            <person name="Saunders E."/>
            <person name="Lapidus A."/>
            <person name="Lucas S."/>
            <person name="Glavina Del Rio T."/>
            <person name="Nolan M."/>
            <person name="Tice H."/>
            <person name="Copeland A."/>
            <person name="Cheng J.F."/>
            <person name="Chen F."/>
            <person name="Bruce D."/>
            <person name="Goodwin L."/>
            <person name="Pitluck S."/>
            <person name="Mavromatis K."/>
            <person name="Pati A."/>
            <person name="Mikhailova N."/>
            <person name="Chen A."/>
            <person name="Palaniappan K."/>
            <person name="Land M."/>
            <person name="Hauser L."/>
            <person name="Chang Y.J."/>
            <person name="Jeffries C.D."/>
            <person name="Detter J.C."/>
            <person name="Brettin T."/>
            <person name="Rohde M."/>
            <person name="Goker M."/>
            <person name="Bristow J."/>
            <person name="Markowitz V."/>
            <person name="Eisen J.A."/>
            <person name="Hugenholtz P."/>
            <person name="Kyrpides N.C."/>
            <person name="Klenk H.P."/>
        </authorList>
    </citation>
    <scope>NUCLEOTIDE SEQUENCE [LARGE SCALE GENOMIC DNA]</scope>
    <source>
        <strain evidence="9">DSM 14365 / CIP 107738 / JCM 11303 / AJ 13395 / SMP-2</strain>
    </source>
</reference>
<dbReference type="EC" id="6.3.1.11" evidence="8"/>
<dbReference type="GO" id="GO:0005524">
    <property type="term" value="F:ATP binding"/>
    <property type="evidence" value="ECO:0007669"/>
    <property type="project" value="UniProtKB-KW"/>
</dbReference>
<evidence type="ECO:0000313" key="8">
    <source>
        <dbReference type="EMBL" id="ACY16523.1"/>
    </source>
</evidence>
<dbReference type="Proteomes" id="UP000001880">
    <property type="component" value="Chromosome"/>
</dbReference>
<evidence type="ECO:0000259" key="7">
    <source>
        <dbReference type="PROSITE" id="PS51987"/>
    </source>
</evidence>
<evidence type="ECO:0000256" key="4">
    <source>
        <dbReference type="ARBA" id="ARBA00022840"/>
    </source>
</evidence>
<evidence type="ECO:0000256" key="5">
    <source>
        <dbReference type="PROSITE-ProRule" id="PRU01331"/>
    </source>
</evidence>